<dbReference type="PANTHER" id="PTHR38462:SF1">
    <property type="entry name" value="YPRB RIBONUCLEASE H-LIKE DOMAIN-CONTAINING PROTEIN"/>
    <property type="match status" value="1"/>
</dbReference>
<organism evidence="3">
    <name type="scientific">Caldilineaceae bacterium SB0664_bin_27</name>
    <dbReference type="NCBI Taxonomy" id="2605260"/>
    <lineage>
        <taxon>Bacteria</taxon>
        <taxon>Bacillati</taxon>
        <taxon>Chloroflexota</taxon>
        <taxon>Caldilineae</taxon>
        <taxon>Caldilineales</taxon>
        <taxon>Caldilineaceae</taxon>
    </lineage>
</organism>
<dbReference type="InterPro" id="IPR012337">
    <property type="entry name" value="RNaseH-like_sf"/>
</dbReference>
<comment type="caution">
    <text evidence="3">The sequence shown here is derived from an EMBL/GenBank/DDBJ whole genome shotgun (WGS) entry which is preliminary data.</text>
</comment>
<dbReference type="InterPro" id="IPR036397">
    <property type="entry name" value="RNaseH_sf"/>
</dbReference>
<dbReference type="InterPro" id="IPR011990">
    <property type="entry name" value="TPR-like_helical_dom_sf"/>
</dbReference>
<dbReference type="SUPFAM" id="SSF48452">
    <property type="entry name" value="TPR-like"/>
    <property type="match status" value="1"/>
</dbReference>
<sequence length="494" mass="55263">MQRKKWGISCLNPAGLQWESNLNTLPCIAFPMSTASERLRRLQRLHSGRTAAEPARISIREQAQAPEPESETEPAPIEALEKGEIVDNSAGQCYLVTRHCAPWGREASQPHALRDSSVLGNLCERDPSILAPLYPAYGLERCPDFRNSAFLDIESTGLGGGAGIYAFMVGVGTFEPQDRNPDNAEERLNFVVRQLFMRDPGEEPALLTALADLLQGCESLVTFNGRSFDAPFLRGRYRYTGHFLPAGVGAPKALDSDAPHLDLLHPSRRLWRKRLGSCALTNLERRVLGYSRTEDDVPGSLIPHLYADYLHDGDGRMMQRVFYHNREDIISMAALTEVVCSAYADPTAAGAGHLQPLDLLSMARVHADLERLDSAEMLFRAALEQLSGRGHLAESFDGLGRLLKRQRRWEEAVSVWQQWLTTVRGVEGAPDSRPYVELAKFYEWQSGDLTQAAMWTQWALHEEEQSPSQIRSREIQAELRHRLARIQRKLSAGG</sequence>
<protein>
    <recommendedName>
        <fullName evidence="2">YprB ribonuclease H-like domain-containing protein</fullName>
    </recommendedName>
</protein>
<dbReference type="InterPro" id="IPR038720">
    <property type="entry name" value="YprB_RNase_H-like_dom"/>
</dbReference>
<proteinExistence type="predicted"/>
<dbReference type="Pfam" id="PF13482">
    <property type="entry name" value="RNase_H_2"/>
    <property type="match status" value="1"/>
</dbReference>
<dbReference type="PANTHER" id="PTHR38462">
    <property type="entry name" value="EXONUCLEASE-LIKE PROTEIN"/>
    <property type="match status" value="1"/>
</dbReference>
<reference evidence="3" key="1">
    <citation type="submission" date="2019-09" db="EMBL/GenBank/DDBJ databases">
        <title>Characterisation of the sponge microbiome using genome-centric metagenomics.</title>
        <authorList>
            <person name="Engelberts J.P."/>
            <person name="Robbins S.J."/>
            <person name="De Goeij J.M."/>
            <person name="Aranda M."/>
            <person name="Bell S.C."/>
            <person name="Webster N.S."/>
        </authorList>
    </citation>
    <scope>NUCLEOTIDE SEQUENCE</scope>
    <source>
        <strain evidence="3">SB0664_bin_27</strain>
    </source>
</reference>
<dbReference type="GO" id="GO:0003676">
    <property type="term" value="F:nucleic acid binding"/>
    <property type="evidence" value="ECO:0007669"/>
    <property type="project" value="InterPro"/>
</dbReference>
<feature type="domain" description="YprB ribonuclease H-like" evidence="2">
    <location>
        <begin position="149"/>
        <end position="338"/>
    </location>
</feature>
<evidence type="ECO:0000256" key="1">
    <source>
        <dbReference type="SAM" id="MobiDB-lite"/>
    </source>
</evidence>
<gene>
    <name evidence="3" type="ORF">F4Y42_09995</name>
</gene>
<name>A0A6B0YRP6_9CHLR</name>
<feature type="region of interest" description="Disordered" evidence="1">
    <location>
        <begin position="46"/>
        <end position="75"/>
    </location>
</feature>
<dbReference type="SUPFAM" id="SSF53098">
    <property type="entry name" value="Ribonuclease H-like"/>
    <property type="match status" value="1"/>
</dbReference>
<evidence type="ECO:0000259" key="2">
    <source>
        <dbReference type="Pfam" id="PF13482"/>
    </source>
</evidence>
<feature type="compositionally biased region" description="Low complexity" evidence="1">
    <location>
        <begin position="61"/>
        <end position="75"/>
    </location>
</feature>
<evidence type="ECO:0000313" key="3">
    <source>
        <dbReference type="EMBL" id="MXY93766.1"/>
    </source>
</evidence>
<dbReference type="Gene3D" id="1.25.40.10">
    <property type="entry name" value="Tetratricopeptide repeat domain"/>
    <property type="match status" value="1"/>
</dbReference>
<dbReference type="EMBL" id="VXRG01000085">
    <property type="protein sequence ID" value="MXY93766.1"/>
    <property type="molecule type" value="Genomic_DNA"/>
</dbReference>
<dbReference type="AlphaFoldDB" id="A0A6B0YRP6"/>
<dbReference type="Gene3D" id="3.30.420.10">
    <property type="entry name" value="Ribonuclease H-like superfamily/Ribonuclease H"/>
    <property type="match status" value="1"/>
</dbReference>
<accession>A0A6B0YRP6</accession>